<proteinExistence type="predicted"/>
<gene>
    <name evidence="1" type="ORF">OO017_18680</name>
</gene>
<organism evidence="1 2">
    <name type="scientific">Pontibacter anaerobius</name>
    <dbReference type="NCBI Taxonomy" id="2993940"/>
    <lineage>
        <taxon>Bacteria</taxon>
        <taxon>Pseudomonadati</taxon>
        <taxon>Bacteroidota</taxon>
        <taxon>Cytophagia</taxon>
        <taxon>Cytophagales</taxon>
        <taxon>Hymenobacteraceae</taxon>
        <taxon>Pontibacter</taxon>
    </lineage>
</organism>
<protein>
    <submittedName>
        <fullName evidence="1">Helix-turn-helix domain-containing protein</fullName>
    </submittedName>
</protein>
<accession>A0ABT3RKA7</accession>
<dbReference type="RefSeq" id="WP_266054223.1">
    <property type="nucleotide sequence ID" value="NZ_JAPFQO010000014.1"/>
</dbReference>
<reference evidence="1 2" key="1">
    <citation type="submission" date="2022-11" db="EMBL/GenBank/DDBJ databases">
        <title>The characterization of three novel Bacteroidetes species and genomic analysis of their roles in tidal elemental geochemical cycles.</title>
        <authorList>
            <person name="Ma K.-J."/>
        </authorList>
    </citation>
    <scope>NUCLEOTIDE SEQUENCE [LARGE SCALE GENOMIC DNA]</scope>
    <source>
        <strain evidence="1 2">M82</strain>
    </source>
</reference>
<dbReference type="EMBL" id="JAPFQO010000014">
    <property type="protein sequence ID" value="MCX2741991.1"/>
    <property type="molecule type" value="Genomic_DNA"/>
</dbReference>
<comment type="caution">
    <text evidence="1">The sequence shown here is derived from an EMBL/GenBank/DDBJ whole genome shotgun (WGS) entry which is preliminary data.</text>
</comment>
<evidence type="ECO:0000313" key="2">
    <source>
        <dbReference type="Proteomes" id="UP001207228"/>
    </source>
</evidence>
<dbReference type="Gene3D" id="1.10.10.60">
    <property type="entry name" value="Homeodomain-like"/>
    <property type="match status" value="1"/>
</dbReference>
<name>A0ABT3RKA7_9BACT</name>
<evidence type="ECO:0000313" key="1">
    <source>
        <dbReference type="EMBL" id="MCX2741991.1"/>
    </source>
</evidence>
<dbReference type="Proteomes" id="UP001207228">
    <property type="component" value="Unassembled WGS sequence"/>
</dbReference>
<keyword evidence="2" id="KW-1185">Reference proteome</keyword>
<sequence length="249" mass="28121">MNKESIAAQVQRLRQENASIRDIAKRLGVSKYTVEKTLKELEAARLQTIYLAMTEDSVLPKTDTAMTVSQTAGKVDQVSSDINNKARYSGGNLLLSRVDALLNGASTEEKESGIAEKQLYSTYFFDVMMFLSEYRKLMVLLQRDVGQGRNVWLHVVNGKYLKELARLQQEASRLCQRDTREYSRTQLADVLIACEAYLKKVLLTPEARGSMIGLSWVRLPKDERILALCKITFRAEDPFVYTHGCQAAA</sequence>